<feature type="compositionally biased region" description="Acidic residues" evidence="2">
    <location>
        <begin position="146"/>
        <end position="156"/>
    </location>
</feature>
<evidence type="ECO:0000256" key="2">
    <source>
        <dbReference type="SAM" id="MobiDB-lite"/>
    </source>
</evidence>
<gene>
    <name evidence="4" type="ORF">KIW84_041743</name>
</gene>
<organism evidence="4 5">
    <name type="scientific">Pisum sativum</name>
    <name type="common">Garden pea</name>
    <name type="synonym">Lathyrus oleraceus</name>
    <dbReference type="NCBI Taxonomy" id="3888"/>
    <lineage>
        <taxon>Eukaryota</taxon>
        <taxon>Viridiplantae</taxon>
        <taxon>Streptophyta</taxon>
        <taxon>Embryophyta</taxon>
        <taxon>Tracheophyta</taxon>
        <taxon>Spermatophyta</taxon>
        <taxon>Magnoliopsida</taxon>
        <taxon>eudicotyledons</taxon>
        <taxon>Gunneridae</taxon>
        <taxon>Pentapetalae</taxon>
        <taxon>rosids</taxon>
        <taxon>fabids</taxon>
        <taxon>Fabales</taxon>
        <taxon>Fabaceae</taxon>
        <taxon>Papilionoideae</taxon>
        <taxon>50 kb inversion clade</taxon>
        <taxon>NPAAA clade</taxon>
        <taxon>Hologalegina</taxon>
        <taxon>IRL clade</taxon>
        <taxon>Fabeae</taxon>
        <taxon>Lathyrus</taxon>
    </lineage>
</organism>
<evidence type="ECO:0000313" key="5">
    <source>
        <dbReference type="Proteomes" id="UP001058974"/>
    </source>
</evidence>
<dbReference type="AlphaFoldDB" id="A0A9D5ASG5"/>
<comment type="caution">
    <text evidence="4">The sequence shown here is derived from an EMBL/GenBank/DDBJ whole genome shotgun (WGS) entry which is preliminary data.</text>
</comment>
<sequence>MVDEELHFKTILRRKNAAKARIYRKSVIDDKKSKRLKTALKENRTFDKRRGNDSTALRIPLSELSPNILNNGRGIANVEVSRQLHSSLKTKPSTNNNIISKRISSRNITKLGVNLSKRFDNTFAATTSNQDPIPELQLNELFASDSGDDNMNDESDGYSSATNSSFDEDEMSNGTDAMETFEITSGGYYDIGDPVIECQYCGANMWYSERKNKCRHASNPKFSMCCGSGKVQLPLLKPAPKVLQHLLFDNESCESKKFQQQIRMYNVMFAFTSPGAKVDNRFNNGRCPPNFRIQGQSCHRIGSMLPMPGQNPRFTQLYVYDTENEIENRMHGFMSKSGVDVNIVRKLSEMLYEHNVHAQSFRMARDRLCEEGVSDLKLRLISERRNDGRIYNQPTVSEIAALIVGDVDTVEKRDIIVQKQCGELQRIDEYHTSYLGYQYPLLFPYGEDGYRPNVRHRDKGTNIRHFTDITQSEQNNKDIPWEEATKRSRLTIREWLAFRIQSRSNEAQTLLRSRRLYQQFLVDGFTMMESERLRWLRKNQSKLRVGKYHNLNEYNSNGETHGSNTGKRVVLPSSYVGSRRYMDQLYFDGMAICSYVEFPDLFITFTCNPNWPEIQRLLGSVHLKASDRPDIISRVFKMKFDELLSDLTKKSLLRKVLAYMYTIEFQKRGLPHAHILIFLHPSNKYPTPSDIDRIISAEIPDQDTNEELYNLVKTHMIHGSCGFANRSSPCMKDGKCSKYFPKQFQPETIVDQDGFPVYRRRDNGHTVLKNGIQVDNRNVVPYNAKLLTKYQAHINMEWCNQSTSIKYLFKYINKGYDRITAAIVPNDDGTSNQPQNIDEIKQYIDCRDLLICNVLSGSFPWEGTNMTFRTRCHLSHLAGTGITIKLCCYSSWSKGVGVTTKVIVALPSRGAPKIITFEQNLLQTCVHFYSVFPSPTDPYINIDSCFHHTPSKLIHSGSYLVVVSSNIFLTGWWKEIVIIMTLKGGTTQACAACKFQRRKCTTECLLAPFFPADQPKIFLNVHKLFGVSNIVKILKFLEPGQKKPAMDSIIMQANYRDKYPVHGCWEEICRLQYQIWMLEEELHAVYQQLEICRQQQHQQLPHDDVTSQLELGMGPRSSNALALFNNTPQPQNYNTVAAPLSVSQQHSYSNSNSVDYNNSPLYMDSKDNVTNPNLWLQYPYTNNNGNSITMQPHQLIASESQQPLSSVQQGVVEDNYDEMHSFFDTVDDRQSYIYSKEAYESSSEESLKDTRKCTEHVSENELKSAAACFSLTSVN</sequence>
<dbReference type="PANTHER" id="PTHR45786">
    <property type="entry name" value="DNA BINDING PROTEIN-LIKE"/>
    <property type="match status" value="1"/>
</dbReference>
<dbReference type="Pfam" id="PF03195">
    <property type="entry name" value="LOB"/>
    <property type="match status" value="1"/>
</dbReference>
<reference evidence="4 5" key="1">
    <citation type="journal article" date="2022" name="Nat. Genet.">
        <title>Improved pea reference genome and pan-genome highlight genomic features and evolutionary characteristics.</title>
        <authorList>
            <person name="Yang T."/>
            <person name="Liu R."/>
            <person name="Luo Y."/>
            <person name="Hu S."/>
            <person name="Wang D."/>
            <person name="Wang C."/>
            <person name="Pandey M.K."/>
            <person name="Ge S."/>
            <person name="Xu Q."/>
            <person name="Li N."/>
            <person name="Li G."/>
            <person name="Huang Y."/>
            <person name="Saxena R.K."/>
            <person name="Ji Y."/>
            <person name="Li M."/>
            <person name="Yan X."/>
            <person name="He Y."/>
            <person name="Liu Y."/>
            <person name="Wang X."/>
            <person name="Xiang C."/>
            <person name="Varshney R.K."/>
            <person name="Ding H."/>
            <person name="Gao S."/>
            <person name="Zong X."/>
        </authorList>
    </citation>
    <scope>NUCLEOTIDE SEQUENCE [LARGE SCALE GENOMIC DNA]</scope>
    <source>
        <strain evidence="4 5">cv. Zhongwan 6</strain>
    </source>
</reference>
<evidence type="ECO:0000256" key="1">
    <source>
        <dbReference type="ARBA" id="ARBA00005474"/>
    </source>
</evidence>
<proteinExistence type="inferred from homology"/>
<feature type="region of interest" description="Disordered" evidence="2">
    <location>
        <begin position="143"/>
        <end position="172"/>
    </location>
</feature>
<dbReference type="EMBL" id="JAMSHJ010000004">
    <property type="protein sequence ID" value="KAI5416855.1"/>
    <property type="molecule type" value="Genomic_DNA"/>
</dbReference>
<dbReference type="PROSITE" id="PS50891">
    <property type="entry name" value="LOB"/>
    <property type="match status" value="1"/>
</dbReference>
<dbReference type="InterPro" id="IPR004883">
    <property type="entry name" value="LOB"/>
</dbReference>
<evidence type="ECO:0000313" key="4">
    <source>
        <dbReference type="EMBL" id="KAI5416855.1"/>
    </source>
</evidence>
<evidence type="ECO:0000259" key="3">
    <source>
        <dbReference type="PROSITE" id="PS50891"/>
    </source>
</evidence>
<dbReference type="Proteomes" id="UP001058974">
    <property type="component" value="Chromosome 4"/>
</dbReference>
<name>A0A9D5ASG5_PEA</name>
<comment type="similarity">
    <text evidence="1">Belongs to the LOB domain-containing protein family.</text>
</comment>
<protein>
    <recommendedName>
        <fullName evidence="3">LOB domain-containing protein</fullName>
    </recommendedName>
</protein>
<feature type="domain" description="LOB" evidence="3">
    <location>
        <begin position="988"/>
        <end position="1089"/>
    </location>
</feature>
<keyword evidence="5" id="KW-1185">Reference proteome</keyword>
<dbReference type="InterPro" id="IPR025476">
    <property type="entry name" value="Helitron_helicase-like"/>
</dbReference>
<dbReference type="Pfam" id="PF14214">
    <property type="entry name" value="Helitron_like_N"/>
    <property type="match status" value="1"/>
</dbReference>
<accession>A0A9D5ASG5</accession>
<dbReference type="PANTHER" id="PTHR45786:SF66">
    <property type="entry name" value="HOOK MOTIF PROTEIN, PUTATIVE-RELATED"/>
    <property type="match status" value="1"/>
</dbReference>
<dbReference type="Gramene" id="Psat04G0174300-T1">
    <property type="protein sequence ID" value="KAI5416855.1"/>
    <property type="gene ID" value="KIW84_041743"/>
</dbReference>